<accession>A0A163V613</accession>
<dbReference type="OrthoDB" id="2082158at2"/>
<comment type="caution">
    <text evidence="1">The sequence shown here is derived from an EMBL/GenBank/DDBJ whole genome shotgun (WGS) entry which is preliminary data.</text>
</comment>
<gene>
    <name evidence="1" type="ORF">AV654_29300</name>
</gene>
<organism evidence="1 2">
    <name type="scientific">Paenibacillus elgii</name>
    <dbReference type="NCBI Taxonomy" id="189691"/>
    <lineage>
        <taxon>Bacteria</taxon>
        <taxon>Bacillati</taxon>
        <taxon>Bacillota</taxon>
        <taxon>Bacilli</taxon>
        <taxon>Bacillales</taxon>
        <taxon>Paenibacillaceae</taxon>
        <taxon>Paenibacillus</taxon>
    </lineage>
</organism>
<dbReference type="AlphaFoldDB" id="A0A163V613"/>
<sequence length="198" mass="22875">MDKFSILYIDDSPESGLARYLDREYTNPQYETEYHEITFNPDEGYESLIRDPKVKSANIIFIDSRLFENRKVASGKFSGEEFKIILKKYYPFIEVIVISQNGADPRVNTISKYDPNCGESASVYYAEHLPAYIENAIDNILVYRRLAEKLEVNTNWESTLKEKIINSLNGVGKYDELNKSDIDALINTFKEIQEKIDG</sequence>
<dbReference type="Proteomes" id="UP000076563">
    <property type="component" value="Unassembled WGS sequence"/>
</dbReference>
<dbReference type="RefSeq" id="WP_063185681.1">
    <property type="nucleotide sequence ID" value="NZ_LQRA01000078.1"/>
</dbReference>
<reference evidence="2" key="1">
    <citation type="submission" date="2016-01" db="EMBL/GenBank/DDBJ databases">
        <title>Draft genome of Chromobacterium sp. F49.</title>
        <authorList>
            <person name="Hong K.W."/>
        </authorList>
    </citation>
    <scope>NUCLEOTIDE SEQUENCE [LARGE SCALE GENOMIC DNA]</scope>
    <source>
        <strain evidence="2">M63</strain>
    </source>
</reference>
<protein>
    <recommendedName>
        <fullName evidence="3">Response regulator</fullName>
    </recommendedName>
</protein>
<name>A0A163V613_9BACL</name>
<keyword evidence="2" id="KW-1185">Reference proteome</keyword>
<evidence type="ECO:0008006" key="3">
    <source>
        <dbReference type="Google" id="ProtNLM"/>
    </source>
</evidence>
<evidence type="ECO:0000313" key="2">
    <source>
        <dbReference type="Proteomes" id="UP000076563"/>
    </source>
</evidence>
<evidence type="ECO:0000313" key="1">
    <source>
        <dbReference type="EMBL" id="KZE74388.1"/>
    </source>
</evidence>
<dbReference type="EMBL" id="LQRA01000078">
    <property type="protein sequence ID" value="KZE74388.1"/>
    <property type="molecule type" value="Genomic_DNA"/>
</dbReference>
<proteinExistence type="predicted"/>